<comment type="caution">
    <text evidence="5">The sequence shown here is derived from an EMBL/GenBank/DDBJ whole genome shotgun (WGS) entry which is preliminary data.</text>
</comment>
<dbReference type="InterPro" id="IPR039537">
    <property type="entry name" value="Retrotran_Ty1/copia-like"/>
</dbReference>
<protein>
    <submittedName>
        <fullName evidence="5">Retrovirus-related pol polyprotein from transposon TNT 1-94</fullName>
    </submittedName>
</protein>
<evidence type="ECO:0000256" key="3">
    <source>
        <dbReference type="SAM" id="MobiDB-lite"/>
    </source>
</evidence>
<feature type="compositionally biased region" description="Polar residues" evidence="3">
    <location>
        <begin position="868"/>
        <end position="893"/>
    </location>
</feature>
<dbReference type="PROSITE" id="PS50994">
    <property type="entry name" value="INTEGRASE"/>
    <property type="match status" value="1"/>
</dbReference>
<name>A0ABQ5ITP3_9ASTR</name>
<sequence>MEQAVEQHRVESKTFEVKTNQVLNENKRLLEQVINKDIVNIIMNYSVDNVYVNVHECEMCLKLKTKLLNQKDFIEKEIYDKLFKSFTTLEKHCISLEVDTQLNQEIFQRDNSVSNQSAPCFDQLFKLNELKAQSQEKDTVIKKLKERIKSLSGKMNVDKIKKDLEEIETINIKLDHRVSKLIAENEHLKQTYKQLYNSIKPARIRSKEQCDDLINQGVAYFYINKTCPSVNKTDGKLVVVTPKNKDKRVRFTEPVTSLGYTITKTASTSNLVSNKPMLSSTGVKPSTSASGSQPSGNTKIDKIQQTPSSTQKNKVEAHLRKIKSSLKNKDYVVQPKGTAHVQQSNLNAYSELKCVKCNGCMLSDNHDLYVLDFINNVNARKQYKCVKKSSKRKVWKPTGKVFTNIGYIWRPIGQTFTIVGNACPLTRITTTTEVPLRKLNALENETPKPVVTLVYSRKPRKSQTNVPVSKSIVLKSISANKKEPSKSWGSIVSDVPSSSLDDCRSSKLFSVKFGNNHMVKIMGYGDYQIGNVTILRVYYVEGLGHNLFFVGQFCDSNLEVAFRQHTYFICNLEGVDLLTGSRGNNLYTLSLGDMMASSLICLLSKASKTKSWLWHRHLSHLNFGTINHLARHGLVQGLPKLKFKKDHLCSACAIGKSKKKPHKPKFEDTNQEKLYLLHMDLYRPMRIASVNGKKYILVIIDDYSRFTCVKCLRSKDEAPDFIIKFLKMIQVWLKTLVRHIRTDNGTKFVNQTLCKYYEKVDISFMKHMLLALHSKMVSLKYAILTTMASEHSSLGPALHEMTPATNSLRLVPNPPPSTPFIPSSGTDWDILFQPMFDELLTPPPSVDYPVTEVVALIYEVVAPVPAVSTGSPSSTNIDQDAPSPSHSQTTPKNQPLIIPNNVEEDNHDIKVAYMGNDPYFGISIPEDHPLENIISELARPVSTRPQLHEQALFCYYDAFLTVVEPKTYKDALTQSCWIKAMQEELNEFERLGIYKVKLDELGGILKNKAQLVARGYRQEEGIDFEESFAPVKRLEAIRIFLLFAAHMNMVVYQMEVKTAFLNAPRAWYDMLSSFMISQDFSKGSVDPTLFIRRNMVLTLVSQWILTWWKNPNWMRIKKGKQLIHHTIMARPTKKHLHVVKRIFQYLKGIVNRGLWYLKDSSIALTAFADADYAGCQDTRLSTGAASLKILAKERIEFAYSTKLRNARVFTLETLKQLEIEVEK</sequence>
<dbReference type="Pfam" id="PF00665">
    <property type="entry name" value="rve"/>
    <property type="match status" value="1"/>
</dbReference>
<reference evidence="5" key="2">
    <citation type="submission" date="2022-01" db="EMBL/GenBank/DDBJ databases">
        <authorList>
            <person name="Yamashiro T."/>
            <person name="Shiraishi A."/>
            <person name="Satake H."/>
            <person name="Nakayama K."/>
        </authorList>
    </citation>
    <scope>NUCLEOTIDE SEQUENCE</scope>
</reference>
<dbReference type="InterPro" id="IPR001584">
    <property type="entry name" value="Integrase_cat-core"/>
</dbReference>
<dbReference type="InterPro" id="IPR013103">
    <property type="entry name" value="RVT_2"/>
</dbReference>
<evidence type="ECO:0000256" key="2">
    <source>
        <dbReference type="ARBA" id="ARBA00022801"/>
    </source>
</evidence>
<feature type="region of interest" description="Disordered" evidence="3">
    <location>
        <begin position="868"/>
        <end position="899"/>
    </location>
</feature>
<feature type="region of interest" description="Disordered" evidence="3">
    <location>
        <begin position="273"/>
        <end position="314"/>
    </location>
</feature>
<feature type="compositionally biased region" description="Polar residues" evidence="3">
    <location>
        <begin position="273"/>
        <end position="312"/>
    </location>
</feature>
<dbReference type="Proteomes" id="UP001151760">
    <property type="component" value="Unassembled WGS sequence"/>
</dbReference>
<keyword evidence="6" id="KW-1185">Reference proteome</keyword>
<evidence type="ECO:0000313" key="6">
    <source>
        <dbReference type="Proteomes" id="UP001151760"/>
    </source>
</evidence>
<gene>
    <name evidence="5" type="ORF">Tco_1113964</name>
</gene>
<dbReference type="Pfam" id="PF07727">
    <property type="entry name" value="RVT_2"/>
    <property type="match status" value="1"/>
</dbReference>
<organism evidence="5 6">
    <name type="scientific">Tanacetum coccineum</name>
    <dbReference type="NCBI Taxonomy" id="301880"/>
    <lineage>
        <taxon>Eukaryota</taxon>
        <taxon>Viridiplantae</taxon>
        <taxon>Streptophyta</taxon>
        <taxon>Embryophyta</taxon>
        <taxon>Tracheophyta</taxon>
        <taxon>Spermatophyta</taxon>
        <taxon>Magnoliopsida</taxon>
        <taxon>eudicotyledons</taxon>
        <taxon>Gunneridae</taxon>
        <taxon>Pentapetalae</taxon>
        <taxon>asterids</taxon>
        <taxon>campanulids</taxon>
        <taxon>Asterales</taxon>
        <taxon>Asteraceae</taxon>
        <taxon>Asteroideae</taxon>
        <taxon>Anthemideae</taxon>
        <taxon>Anthemidinae</taxon>
        <taxon>Tanacetum</taxon>
    </lineage>
</organism>
<evidence type="ECO:0000256" key="1">
    <source>
        <dbReference type="ARBA" id="ARBA00022723"/>
    </source>
</evidence>
<dbReference type="PANTHER" id="PTHR42648">
    <property type="entry name" value="TRANSPOSASE, PUTATIVE-RELATED"/>
    <property type="match status" value="1"/>
</dbReference>
<keyword evidence="1" id="KW-0479">Metal-binding</keyword>
<dbReference type="PANTHER" id="PTHR42648:SF18">
    <property type="entry name" value="RETROTRANSPOSON, UNCLASSIFIED-LIKE PROTEIN"/>
    <property type="match status" value="1"/>
</dbReference>
<proteinExistence type="predicted"/>
<dbReference type="Pfam" id="PF13976">
    <property type="entry name" value="gag_pre-integrs"/>
    <property type="match status" value="1"/>
</dbReference>
<accession>A0ABQ5ITP3</accession>
<dbReference type="InterPro" id="IPR025724">
    <property type="entry name" value="GAG-pre-integrase_dom"/>
</dbReference>
<dbReference type="EMBL" id="BQNB010021172">
    <property type="protein sequence ID" value="GJU03626.1"/>
    <property type="molecule type" value="Genomic_DNA"/>
</dbReference>
<evidence type="ECO:0000259" key="4">
    <source>
        <dbReference type="PROSITE" id="PS50994"/>
    </source>
</evidence>
<dbReference type="InterPro" id="IPR036397">
    <property type="entry name" value="RNaseH_sf"/>
</dbReference>
<feature type="domain" description="Integrase catalytic" evidence="4">
    <location>
        <begin position="660"/>
        <end position="762"/>
    </location>
</feature>
<dbReference type="InterPro" id="IPR012337">
    <property type="entry name" value="RNaseH-like_sf"/>
</dbReference>
<keyword evidence="2" id="KW-0378">Hydrolase</keyword>
<reference evidence="5" key="1">
    <citation type="journal article" date="2022" name="Int. J. Mol. Sci.">
        <title>Draft Genome of Tanacetum Coccineum: Genomic Comparison of Closely Related Tanacetum-Family Plants.</title>
        <authorList>
            <person name="Yamashiro T."/>
            <person name="Shiraishi A."/>
            <person name="Nakayama K."/>
            <person name="Satake H."/>
        </authorList>
    </citation>
    <scope>NUCLEOTIDE SEQUENCE</scope>
</reference>
<evidence type="ECO:0000313" key="5">
    <source>
        <dbReference type="EMBL" id="GJU03626.1"/>
    </source>
</evidence>
<dbReference type="Gene3D" id="3.30.420.10">
    <property type="entry name" value="Ribonuclease H-like superfamily/Ribonuclease H"/>
    <property type="match status" value="1"/>
</dbReference>
<dbReference type="SUPFAM" id="SSF53098">
    <property type="entry name" value="Ribonuclease H-like"/>
    <property type="match status" value="1"/>
</dbReference>